<organism evidence="1 2">
    <name type="scientific">Catharanthus roseus</name>
    <name type="common">Madagascar periwinkle</name>
    <name type="synonym">Vinca rosea</name>
    <dbReference type="NCBI Taxonomy" id="4058"/>
    <lineage>
        <taxon>Eukaryota</taxon>
        <taxon>Viridiplantae</taxon>
        <taxon>Streptophyta</taxon>
        <taxon>Embryophyta</taxon>
        <taxon>Tracheophyta</taxon>
        <taxon>Spermatophyta</taxon>
        <taxon>Magnoliopsida</taxon>
        <taxon>eudicotyledons</taxon>
        <taxon>Gunneridae</taxon>
        <taxon>Pentapetalae</taxon>
        <taxon>asterids</taxon>
        <taxon>lamiids</taxon>
        <taxon>Gentianales</taxon>
        <taxon>Apocynaceae</taxon>
        <taxon>Rauvolfioideae</taxon>
        <taxon>Vinceae</taxon>
        <taxon>Catharanthinae</taxon>
        <taxon>Catharanthus</taxon>
    </lineage>
</organism>
<proteinExistence type="predicted"/>
<accession>A0ACC0C5L5</accession>
<sequence>MASTNVFEEGDLVPNNHHVPISSSVSKLASLLYLVFPTEKGTYPVLFFNHGFMCRCDNYSQILYHIASHGFIVAAPQKSKIVLSPTKTIKELANIADWLPTGIPPKLPDNVYADFTKFGLAGHSKGGNETFALALGYGGVTLKLKISALIGIDPVAPPNFPLIKSTEPQILTYAPRSFDFGFPAGVIGTGLGSESKNCMIRIPCAPDGRNHETFFKECRPPCCYFVAKDYGHMDMLDGGGGPLGCMCKSGTGPKSLMRKGTAGIVVAFMKAYLEGHDFDLIAIVNDPNIAPITLDPVVYTPH</sequence>
<protein>
    <submittedName>
        <fullName evidence="1">Uncharacterized protein</fullName>
    </submittedName>
</protein>
<gene>
    <name evidence="1" type="ORF">M9H77_01451</name>
</gene>
<keyword evidence="2" id="KW-1185">Reference proteome</keyword>
<comment type="caution">
    <text evidence="1">The sequence shown here is derived from an EMBL/GenBank/DDBJ whole genome shotgun (WGS) entry which is preliminary data.</text>
</comment>
<name>A0ACC0C5L5_CATRO</name>
<evidence type="ECO:0000313" key="2">
    <source>
        <dbReference type="Proteomes" id="UP001060085"/>
    </source>
</evidence>
<dbReference type="EMBL" id="CM044701">
    <property type="protein sequence ID" value="KAI5680224.1"/>
    <property type="molecule type" value="Genomic_DNA"/>
</dbReference>
<dbReference type="Proteomes" id="UP001060085">
    <property type="component" value="Linkage Group LG01"/>
</dbReference>
<reference evidence="2" key="1">
    <citation type="journal article" date="2023" name="Nat. Plants">
        <title>Single-cell RNA sequencing provides a high-resolution roadmap for understanding the multicellular compartmentation of specialized metabolism.</title>
        <authorList>
            <person name="Sun S."/>
            <person name="Shen X."/>
            <person name="Li Y."/>
            <person name="Li Y."/>
            <person name="Wang S."/>
            <person name="Li R."/>
            <person name="Zhang H."/>
            <person name="Shen G."/>
            <person name="Guo B."/>
            <person name="Wei J."/>
            <person name="Xu J."/>
            <person name="St-Pierre B."/>
            <person name="Chen S."/>
            <person name="Sun C."/>
        </authorList>
    </citation>
    <scope>NUCLEOTIDE SEQUENCE [LARGE SCALE GENOMIC DNA]</scope>
</reference>
<evidence type="ECO:0000313" key="1">
    <source>
        <dbReference type="EMBL" id="KAI5680224.1"/>
    </source>
</evidence>